<evidence type="ECO:0000313" key="8">
    <source>
        <dbReference type="EMBL" id="XDK34562.1"/>
    </source>
</evidence>
<evidence type="ECO:0000256" key="4">
    <source>
        <dbReference type="ARBA" id="ARBA00022833"/>
    </source>
</evidence>
<evidence type="ECO:0000256" key="6">
    <source>
        <dbReference type="PIRSR" id="PIRSR001123-2"/>
    </source>
</evidence>
<dbReference type="InterPro" id="IPR011650">
    <property type="entry name" value="Peptidase_M20_dimer"/>
</dbReference>
<proteinExistence type="inferred from homology"/>
<comment type="cofactor">
    <cofactor evidence="1">
        <name>Zn(2+)</name>
        <dbReference type="ChEBI" id="CHEBI:29105"/>
    </cofactor>
</comment>
<evidence type="ECO:0000256" key="3">
    <source>
        <dbReference type="ARBA" id="ARBA00022801"/>
    </source>
</evidence>
<accession>A0AB39HRG2</accession>
<dbReference type="EMBL" id="CP162599">
    <property type="protein sequence ID" value="XDK34562.1"/>
    <property type="molecule type" value="Genomic_DNA"/>
</dbReference>
<dbReference type="SUPFAM" id="SSF55031">
    <property type="entry name" value="Bacterial exopeptidase dimerisation domain"/>
    <property type="match status" value="1"/>
</dbReference>
<dbReference type="SUPFAM" id="SSF53187">
    <property type="entry name" value="Zn-dependent exopeptidases"/>
    <property type="match status" value="1"/>
</dbReference>
<protein>
    <submittedName>
        <fullName evidence="8">M20/M25/M40 family metallo-hydrolase</fullName>
    </submittedName>
</protein>
<dbReference type="Gene3D" id="3.40.630.10">
    <property type="entry name" value="Zn peptidases"/>
    <property type="match status" value="1"/>
</dbReference>
<comment type="cofactor">
    <cofactor evidence="6">
        <name>a divalent metal cation</name>
        <dbReference type="ChEBI" id="CHEBI:60240"/>
    </cofactor>
    <text evidence="6">Binds 2 divalent metal cations per subunit.</text>
</comment>
<evidence type="ECO:0000256" key="2">
    <source>
        <dbReference type="ARBA" id="ARBA00022723"/>
    </source>
</evidence>
<dbReference type="InterPro" id="IPR002933">
    <property type="entry name" value="Peptidase_M20"/>
</dbReference>
<dbReference type="RefSeq" id="WP_368655232.1">
    <property type="nucleotide sequence ID" value="NZ_CP162599.1"/>
</dbReference>
<evidence type="ECO:0000259" key="7">
    <source>
        <dbReference type="Pfam" id="PF07687"/>
    </source>
</evidence>
<feature type="domain" description="Peptidase M20 dimerisation" evidence="7">
    <location>
        <begin position="180"/>
        <end position="271"/>
    </location>
</feature>
<feature type="binding site" evidence="6">
    <location>
        <position position="73"/>
    </location>
    <ligand>
        <name>Zn(2+)</name>
        <dbReference type="ChEBI" id="CHEBI:29105"/>
        <label>1</label>
    </ligand>
</feature>
<dbReference type="PIRSF" id="PIRSF001123">
    <property type="entry name" value="PepA_GA"/>
    <property type="match status" value="1"/>
</dbReference>
<evidence type="ECO:0000256" key="1">
    <source>
        <dbReference type="ARBA" id="ARBA00001947"/>
    </source>
</evidence>
<dbReference type="InterPro" id="IPR036264">
    <property type="entry name" value="Bact_exopeptidase_dim_dom"/>
</dbReference>
<keyword evidence="3" id="KW-0378">Hydrolase</keyword>
<dbReference type="InterPro" id="IPR008007">
    <property type="entry name" value="Peptidase_M42"/>
</dbReference>
<dbReference type="PANTHER" id="PTHR42994:SF2">
    <property type="entry name" value="PEPTIDASE"/>
    <property type="match status" value="1"/>
</dbReference>
<dbReference type="NCBIfam" id="TIGR01883">
    <property type="entry name" value="PepT-like"/>
    <property type="match status" value="1"/>
</dbReference>
<dbReference type="Pfam" id="PF01546">
    <property type="entry name" value="Peptidase_M20"/>
    <property type="match status" value="1"/>
</dbReference>
<organism evidence="8">
    <name type="scientific">Ornithinibacillus sp. 4-3</name>
    <dbReference type="NCBI Taxonomy" id="3231488"/>
    <lineage>
        <taxon>Bacteria</taxon>
        <taxon>Bacillati</taxon>
        <taxon>Bacillota</taxon>
        <taxon>Bacilli</taxon>
        <taxon>Bacillales</taxon>
        <taxon>Bacillaceae</taxon>
        <taxon>Ornithinibacillus</taxon>
    </lineage>
</organism>
<keyword evidence="4" id="KW-0862">Zinc</keyword>
<dbReference type="Pfam" id="PF07687">
    <property type="entry name" value="M20_dimer"/>
    <property type="match status" value="1"/>
</dbReference>
<evidence type="ECO:0000256" key="5">
    <source>
        <dbReference type="PIRNR" id="PIRNR001123"/>
    </source>
</evidence>
<dbReference type="AlphaFoldDB" id="A0AB39HRG2"/>
<sequence length="371" mass="40266">MQVLEYFIELAKINAPSGNEKPIANFIIPHLKELGFTMKFDEAHKNFGGNCGNLIAYWPGTNPNINPLFFSTHMDTVFPTAGLNPIIKDGVIYTDGKTILGADDRAALAAYIEAIRTIQEKEIKCGPLELVLTVNEQPGLVGATYLDYSKVKSTEGYIFDSSGDVGQIIQQGPYSSRIYSNIRGRSSHLGLNPEEGINAFLIASKALLNMKLGKVDSETVANVGEITGVGMSSIIPGEVSLVGEVRSLSESGLQNQLNHMNDVLSEAAESYGGKATTEIKKKYLGFHHPTDSVLVQNALTATSLINVDSYVTQTFGGADTNIFNENGLNSITLGNGFRNIHTVDEHLSIENLNNTARCVIALATTWYQHHK</sequence>
<name>A0AB39HRG2_9BACI</name>
<keyword evidence="2 6" id="KW-0479">Metal-binding</keyword>
<dbReference type="GO" id="GO:0046872">
    <property type="term" value="F:metal ion binding"/>
    <property type="evidence" value="ECO:0007669"/>
    <property type="project" value="UniProtKB-UniRule"/>
</dbReference>
<dbReference type="InterPro" id="IPR010162">
    <property type="entry name" value="PepT-like"/>
</dbReference>
<gene>
    <name evidence="8" type="ORF">AB4Y30_13835</name>
</gene>
<dbReference type="Gene3D" id="3.30.70.360">
    <property type="match status" value="1"/>
</dbReference>
<dbReference type="GO" id="GO:0004177">
    <property type="term" value="F:aminopeptidase activity"/>
    <property type="evidence" value="ECO:0007669"/>
    <property type="project" value="UniProtKB-UniRule"/>
</dbReference>
<dbReference type="PANTHER" id="PTHR42994">
    <property type="entry name" value="PEPTIDASE T"/>
    <property type="match status" value="1"/>
</dbReference>
<reference evidence="8" key="1">
    <citation type="submission" date="2024-07" db="EMBL/GenBank/DDBJ databases">
        <title>Halotolerant mesophilic bacterium Ornithinibacillus sp. 4-3, sp. nov., isolated from soil.</title>
        <authorList>
            <person name="Sidarenka A.V."/>
            <person name="Guliayeva D.E."/>
            <person name="Leanovich S.I."/>
            <person name="Hileuskaya K.S."/>
            <person name="Akhremchuk A.E."/>
            <person name="Sikolenko M.A."/>
            <person name="Valentovich L.N."/>
        </authorList>
    </citation>
    <scope>NUCLEOTIDE SEQUENCE</scope>
    <source>
        <strain evidence="8">4-3</strain>
    </source>
</reference>
<comment type="similarity">
    <text evidence="5">Belongs to the peptidase M42 family.</text>
</comment>